<dbReference type="CTD" id="54995"/>
<dbReference type="SUPFAM" id="SSF53901">
    <property type="entry name" value="Thiolase-like"/>
    <property type="match status" value="2"/>
</dbReference>
<dbReference type="Pfam" id="PF00109">
    <property type="entry name" value="ketoacyl-synt"/>
    <property type="match status" value="1"/>
</dbReference>
<evidence type="ECO:0000256" key="16">
    <source>
        <dbReference type="ARBA" id="ARBA00049449"/>
    </source>
</evidence>
<feature type="transmembrane region" description="Helical" evidence="21">
    <location>
        <begin position="63"/>
        <end position="82"/>
    </location>
</feature>
<dbReference type="InterPro" id="IPR018201">
    <property type="entry name" value="Ketoacyl_synth_AS"/>
</dbReference>
<evidence type="ECO:0000313" key="24">
    <source>
        <dbReference type="Proteomes" id="UP000694390"/>
    </source>
</evidence>
<evidence type="ECO:0000313" key="23">
    <source>
        <dbReference type="Ensembl" id="ENSGEVP00005016983.1"/>
    </source>
</evidence>
<comment type="pathway">
    <text evidence="1">Lipid metabolism; fatty acid biosynthesis.</text>
</comment>
<evidence type="ECO:0000256" key="5">
    <source>
        <dbReference type="ARBA" id="ARBA00022679"/>
    </source>
</evidence>
<dbReference type="InterPro" id="IPR014030">
    <property type="entry name" value="Ketoacyl_synth_N"/>
</dbReference>
<keyword evidence="8" id="KW-0275">Fatty acid biosynthesis</keyword>
<reference evidence="23" key="3">
    <citation type="submission" date="2025-09" db="UniProtKB">
        <authorList>
            <consortium name="Ensembl"/>
        </authorList>
    </citation>
    <scope>IDENTIFICATION</scope>
</reference>
<dbReference type="InterPro" id="IPR000794">
    <property type="entry name" value="Beta-ketoacyl_synthase"/>
</dbReference>
<comment type="catalytic activity">
    <reaction evidence="15">
        <text>decanoyl-[ACP] + malonyl-[ACP] + H(+) = 3-oxododecanoyl-[ACP] + holo-[ACP] + CO2</text>
        <dbReference type="Rhea" id="RHEA:41868"/>
        <dbReference type="Rhea" id="RHEA-COMP:9623"/>
        <dbReference type="Rhea" id="RHEA-COMP:9640"/>
        <dbReference type="Rhea" id="RHEA-COMP:9641"/>
        <dbReference type="Rhea" id="RHEA-COMP:9685"/>
        <dbReference type="ChEBI" id="CHEBI:15378"/>
        <dbReference type="ChEBI" id="CHEBI:16526"/>
        <dbReference type="ChEBI" id="CHEBI:64479"/>
        <dbReference type="ChEBI" id="CHEBI:78449"/>
        <dbReference type="ChEBI" id="CHEBI:78468"/>
        <dbReference type="ChEBI" id="CHEBI:78469"/>
    </reaction>
    <physiologicalReaction direction="left-to-right" evidence="15">
        <dbReference type="Rhea" id="RHEA:41869"/>
    </physiologicalReaction>
</comment>
<evidence type="ECO:0000256" key="21">
    <source>
        <dbReference type="SAM" id="Phobius"/>
    </source>
</evidence>
<comment type="similarity">
    <text evidence="2 20">Belongs to the thiolase-like superfamily. Beta-ketoacyl-ACP synthases family.</text>
</comment>
<dbReference type="EC" id="2.3.1.41" evidence="3"/>
<dbReference type="PANTHER" id="PTHR11712:SF336">
    <property type="entry name" value="3-OXOACYL-[ACYL-CARRIER-PROTEIN] SYNTHASE, MITOCHONDRIAL"/>
    <property type="match status" value="1"/>
</dbReference>
<comment type="catalytic activity">
    <reaction evidence="16">
        <text>butanoyl-[ACP] + malonyl-[ACP] + H(+) = 3-oxohexanoyl-[ACP] + holo-[ACP] + CO2</text>
        <dbReference type="Rhea" id="RHEA:41820"/>
        <dbReference type="Rhea" id="RHEA-COMP:9623"/>
        <dbReference type="Rhea" id="RHEA-COMP:9628"/>
        <dbReference type="Rhea" id="RHEA-COMP:9629"/>
        <dbReference type="Rhea" id="RHEA-COMP:9685"/>
        <dbReference type="ChEBI" id="CHEBI:15378"/>
        <dbReference type="ChEBI" id="CHEBI:16526"/>
        <dbReference type="ChEBI" id="CHEBI:64479"/>
        <dbReference type="ChEBI" id="CHEBI:78449"/>
        <dbReference type="ChEBI" id="CHEBI:78454"/>
        <dbReference type="ChEBI" id="CHEBI:78456"/>
    </reaction>
    <physiologicalReaction direction="left-to-right" evidence="16">
        <dbReference type="Rhea" id="RHEA:41821"/>
    </physiologicalReaction>
</comment>
<dbReference type="GO" id="GO:0005829">
    <property type="term" value="C:cytosol"/>
    <property type="evidence" value="ECO:0007669"/>
    <property type="project" value="Ensembl"/>
</dbReference>
<evidence type="ECO:0000256" key="11">
    <source>
        <dbReference type="ARBA" id="ARBA00047394"/>
    </source>
</evidence>
<keyword evidence="4" id="KW-0444">Lipid biosynthesis</keyword>
<keyword evidence="24" id="KW-1185">Reference proteome</keyword>
<evidence type="ECO:0000256" key="15">
    <source>
        <dbReference type="ARBA" id="ARBA00049109"/>
    </source>
</evidence>
<accession>A0A8C4WFR6</accession>
<dbReference type="Pfam" id="PF02801">
    <property type="entry name" value="Ketoacyl-synt_C"/>
    <property type="match status" value="1"/>
</dbReference>
<dbReference type="FunFam" id="3.40.47.10:FF:000024">
    <property type="entry name" value="3-oxoacyl-[acyl-carrier-protein] synthase, mitochondrial"/>
    <property type="match status" value="1"/>
</dbReference>
<comment type="catalytic activity">
    <reaction evidence="14">
        <text>a fatty acyl-[ACP] + malonyl-[ACP] + H(+) = a 3-oxoacyl-[ACP] + holo-[ACP] + CO2</text>
        <dbReference type="Rhea" id="RHEA:22836"/>
        <dbReference type="Rhea" id="RHEA-COMP:9623"/>
        <dbReference type="Rhea" id="RHEA-COMP:9685"/>
        <dbReference type="Rhea" id="RHEA-COMP:9916"/>
        <dbReference type="Rhea" id="RHEA-COMP:14125"/>
        <dbReference type="ChEBI" id="CHEBI:15378"/>
        <dbReference type="ChEBI" id="CHEBI:16526"/>
        <dbReference type="ChEBI" id="CHEBI:64479"/>
        <dbReference type="ChEBI" id="CHEBI:78449"/>
        <dbReference type="ChEBI" id="CHEBI:78776"/>
        <dbReference type="ChEBI" id="CHEBI:138651"/>
        <dbReference type="EC" id="2.3.1.41"/>
    </reaction>
    <physiologicalReaction direction="left-to-right" evidence="14">
        <dbReference type="Rhea" id="RHEA:22837"/>
    </physiologicalReaction>
</comment>
<evidence type="ECO:0000256" key="9">
    <source>
        <dbReference type="ARBA" id="ARBA00023315"/>
    </source>
</evidence>
<dbReference type="GeneTree" id="ENSGT00940000157768"/>
<comment type="function">
    <text evidence="18">May play a role in the biosynthesis of lipoic acid as well as longer chain fatty acids required for optimal mitochondrial function.</text>
</comment>
<organism evidence="23 24">
    <name type="scientific">Gopherus evgoodei</name>
    <name type="common">Goodes thornscrub tortoise</name>
    <dbReference type="NCBI Taxonomy" id="1825980"/>
    <lineage>
        <taxon>Eukaryota</taxon>
        <taxon>Metazoa</taxon>
        <taxon>Chordata</taxon>
        <taxon>Craniata</taxon>
        <taxon>Vertebrata</taxon>
        <taxon>Euteleostomi</taxon>
        <taxon>Archelosauria</taxon>
        <taxon>Testudinata</taxon>
        <taxon>Testudines</taxon>
        <taxon>Cryptodira</taxon>
        <taxon>Durocryptodira</taxon>
        <taxon>Testudinoidea</taxon>
        <taxon>Testudinidae</taxon>
        <taxon>Gopherus</taxon>
    </lineage>
</organism>
<evidence type="ECO:0000256" key="17">
    <source>
        <dbReference type="ARBA" id="ARBA00049533"/>
    </source>
</evidence>
<evidence type="ECO:0000256" key="6">
    <source>
        <dbReference type="ARBA" id="ARBA00022832"/>
    </source>
</evidence>
<evidence type="ECO:0000256" key="19">
    <source>
        <dbReference type="ARBA" id="ARBA00072686"/>
    </source>
</evidence>
<reference evidence="23" key="2">
    <citation type="submission" date="2025-08" db="UniProtKB">
        <authorList>
            <consortium name="Ensembl"/>
        </authorList>
    </citation>
    <scope>IDENTIFICATION</scope>
</reference>
<keyword evidence="21" id="KW-0472">Membrane</keyword>
<dbReference type="InterPro" id="IPR017568">
    <property type="entry name" value="3-oxoacyl-ACP_synth-2"/>
</dbReference>
<dbReference type="Ensembl" id="ENSGEVT00005017844.1">
    <property type="protein sequence ID" value="ENSGEVP00005016983.1"/>
    <property type="gene ID" value="ENSGEVG00005012063.1"/>
</dbReference>
<evidence type="ECO:0000256" key="8">
    <source>
        <dbReference type="ARBA" id="ARBA00023160"/>
    </source>
</evidence>
<keyword evidence="21" id="KW-0812">Transmembrane</keyword>
<gene>
    <name evidence="23" type="primary">OXSM</name>
</gene>
<keyword evidence="5 20" id="KW-0808">Transferase</keyword>
<evidence type="ECO:0000256" key="4">
    <source>
        <dbReference type="ARBA" id="ARBA00022516"/>
    </source>
</evidence>
<dbReference type="Gene3D" id="3.40.47.10">
    <property type="match status" value="2"/>
</dbReference>
<reference evidence="23" key="1">
    <citation type="submission" date="2019-06" db="EMBL/GenBank/DDBJ databases">
        <title>G10K-VGP Goodes thornscrub tortoise genome, primary haplotype.</title>
        <authorList>
            <person name="Murphy B."/>
            <person name="Edwards T."/>
            <person name="Rhie A."/>
            <person name="Koren S."/>
            <person name="Phillippy A."/>
            <person name="Fedrigo O."/>
            <person name="Haase B."/>
            <person name="Mountcastle J."/>
            <person name="Lewin H."/>
            <person name="Damas J."/>
            <person name="Howe K."/>
            <person name="Formenti G."/>
            <person name="Myers G."/>
            <person name="Durbin R."/>
            <person name="Jarvis E.D."/>
        </authorList>
    </citation>
    <scope>NUCLEOTIDE SEQUENCE [LARGE SCALE GENOMIC DNA]</scope>
</reference>
<dbReference type="RefSeq" id="XP_030406838.1">
    <property type="nucleotide sequence ID" value="XM_030550978.1"/>
</dbReference>
<dbReference type="FunFam" id="3.40.47.10:FF:000015">
    <property type="entry name" value="3-oxoacyl-[acyl-carrier-protein] synthase, mitochondrial"/>
    <property type="match status" value="1"/>
</dbReference>
<evidence type="ECO:0000256" key="10">
    <source>
        <dbReference type="ARBA" id="ARBA00044350"/>
    </source>
</evidence>
<keyword evidence="9" id="KW-0012">Acyltransferase</keyword>
<dbReference type="InterPro" id="IPR016039">
    <property type="entry name" value="Thiolase-like"/>
</dbReference>
<evidence type="ECO:0000256" key="1">
    <source>
        <dbReference type="ARBA" id="ARBA00005194"/>
    </source>
</evidence>
<dbReference type="AlphaFoldDB" id="A0A8C4WFR6"/>
<evidence type="ECO:0000256" key="20">
    <source>
        <dbReference type="RuleBase" id="RU003694"/>
    </source>
</evidence>
<dbReference type="SMART" id="SM00825">
    <property type="entry name" value="PKS_KS"/>
    <property type="match status" value="1"/>
</dbReference>
<evidence type="ECO:0000256" key="12">
    <source>
        <dbReference type="ARBA" id="ARBA00047451"/>
    </source>
</evidence>
<keyword evidence="7" id="KW-0443">Lipid metabolism</keyword>
<dbReference type="PROSITE" id="PS52004">
    <property type="entry name" value="KS3_2"/>
    <property type="match status" value="1"/>
</dbReference>
<keyword evidence="6" id="KW-0276">Fatty acid metabolism</keyword>
<comment type="catalytic activity">
    <reaction evidence="17">
        <text>octanoyl-[ACP] + malonyl-[ACP] + H(+) = 3-oxodecanoyl-[ACP] + holo-[ACP] + CO2</text>
        <dbReference type="Rhea" id="RHEA:41852"/>
        <dbReference type="Rhea" id="RHEA-COMP:9623"/>
        <dbReference type="Rhea" id="RHEA-COMP:9636"/>
        <dbReference type="Rhea" id="RHEA-COMP:9637"/>
        <dbReference type="Rhea" id="RHEA-COMP:9685"/>
        <dbReference type="ChEBI" id="CHEBI:15378"/>
        <dbReference type="ChEBI" id="CHEBI:16526"/>
        <dbReference type="ChEBI" id="CHEBI:64479"/>
        <dbReference type="ChEBI" id="CHEBI:78449"/>
        <dbReference type="ChEBI" id="CHEBI:78463"/>
        <dbReference type="ChEBI" id="CHEBI:78464"/>
    </reaction>
    <physiologicalReaction direction="left-to-right" evidence="17">
        <dbReference type="Rhea" id="RHEA:41853"/>
    </physiologicalReaction>
</comment>
<dbReference type="InterPro" id="IPR014031">
    <property type="entry name" value="Ketoacyl_synth_C"/>
</dbReference>
<evidence type="ECO:0000259" key="22">
    <source>
        <dbReference type="PROSITE" id="PS52004"/>
    </source>
</evidence>
<dbReference type="PANTHER" id="PTHR11712">
    <property type="entry name" value="POLYKETIDE SYNTHASE-RELATED"/>
    <property type="match status" value="1"/>
</dbReference>
<name>A0A8C4WFR6_9SAUR</name>
<evidence type="ECO:0000256" key="3">
    <source>
        <dbReference type="ARBA" id="ARBA00013191"/>
    </source>
</evidence>
<dbReference type="InterPro" id="IPR020841">
    <property type="entry name" value="PKS_Beta-ketoAc_synthase_dom"/>
</dbReference>
<keyword evidence="21" id="KW-1133">Transmembrane helix</keyword>
<dbReference type="GO" id="GO:0004315">
    <property type="term" value="F:3-oxoacyl-[acyl-carrier-protein] synthase activity"/>
    <property type="evidence" value="ECO:0007669"/>
    <property type="project" value="UniProtKB-EC"/>
</dbReference>
<dbReference type="Proteomes" id="UP000694390">
    <property type="component" value="Chromosome 2"/>
</dbReference>
<proteinExistence type="inferred from homology"/>
<dbReference type="OrthoDB" id="5334845at2759"/>
<evidence type="ECO:0000256" key="14">
    <source>
        <dbReference type="ARBA" id="ARBA00048506"/>
    </source>
</evidence>
<dbReference type="GO" id="GO:0051792">
    <property type="term" value="P:medium-chain fatty acid biosynthetic process"/>
    <property type="evidence" value="ECO:0007669"/>
    <property type="project" value="Ensembl"/>
</dbReference>
<dbReference type="GO" id="GO:0005739">
    <property type="term" value="C:mitochondrion"/>
    <property type="evidence" value="ECO:0007669"/>
    <property type="project" value="Ensembl"/>
</dbReference>
<evidence type="ECO:0000256" key="2">
    <source>
        <dbReference type="ARBA" id="ARBA00008467"/>
    </source>
</evidence>
<dbReference type="NCBIfam" id="TIGR03150">
    <property type="entry name" value="fabF"/>
    <property type="match status" value="1"/>
</dbReference>
<comment type="catalytic activity">
    <reaction evidence="11">
        <text>hexanoyl-[ACP] + malonyl-[ACP] + H(+) = 3-oxooctanoyl-[ACP] + holo-[ACP] + CO2</text>
        <dbReference type="Rhea" id="RHEA:41836"/>
        <dbReference type="Rhea" id="RHEA-COMP:9623"/>
        <dbReference type="Rhea" id="RHEA-COMP:9632"/>
        <dbReference type="Rhea" id="RHEA-COMP:9633"/>
        <dbReference type="Rhea" id="RHEA-COMP:9685"/>
        <dbReference type="ChEBI" id="CHEBI:15378"/>
        <dbReference type="ChEBI" id="CHEBI:16526"/>
        <dbReference type="ChEBI" id="CHEBI:64479"/>
        <dbReference type="ChEBI" id="CHEBI:78449"/>
        <dbReference type="ChEBI" id="CHEBI:78459"/>
        <dbReference type="ChEBI" id="CHEBI:78460"/>
    </reaction>
    <physiologicalReaction direction="left-to-right" evidence="11">
        <dbReference type="Rhea" id="RHEA:41837"/>
    </physiologicalReaction>
</comment>
<dbReference type="GO" id="GO:0006637">
    <property type="term" value="P:acyl-CoA metabolic process"/>
    <property type="evidence" value="ECO:0007669"/>
    <property type="project" value="Ensembl"/>
</dbReference>
<feature type="domain" description="Ketosynthase family 3 (KS3)" evidence="22">
    <location>
        <begin position="60"/>
        <end position="479"/>
    </location>
</feature>
<dbReference type="CDD" id="cd00834">
    <property type="entry name" value="KAS_I_II"/>
    <property type="match status" value="1"/>
</dbReference>
<evidence type="ECO:0000256" key="18">
    <source>
        <dbReference type="ARBA" id="ARBA00054575"/>
    </source>
</evidence>
<dbReference type="GeneID" id="115645819"/>
<comment type="catalytic activity">
    <reaction evidence="12">
        <text>tetradecanoyl-[ACP] + malonyl-[ACP] + H(+) = 3-oxohexadecanoyl-[ACP] + holo-[ACP] + CO2</text>
        <dbReference type="Rhea" id="RHEA:41900"/>
        <dbReference type="Rhea" id="RHEA-COMP:9623"/>
        <dbReference type="Rhea" id="RHEA-COMP:9648"/>
        <dbReference type="Rhea" id="RHEA-COMP:9649"/>
        <dbReference type="Rhea" id="RHEA-COMP:9685"/>
        <dbReference type="ChEBI" id="CHEBI:15378"/>
        <dbReference type="ChEBI" id="CHEBI:16526"/>
        <dbReference type="ChEBI" id="CHEBI:64479"/>
        <dbReference type="ChEBI" id="CHEBI:78449"/>
        <dbReference type="ChEBI" id="CHEBI:78477"/>
        <dbReference type="ChEBI" id="CHEBI:78478"/>
    </reaction>
    <physiologicalReaction direction="left-to-right" evidence="12">
        <dbReference type="Rhea" id="RHEA:41901"/>
    </physiologicalReaction>
</comment>
<dbReference type="GO" id="GO:0051790">
    <property type="term" value="P:short-chain fatty acid biosynthetic process"/>
    <property type="evidence" value="ECO:0007669"/>
    <property type="project" value="Ensembl"/>
</dbReference>
<dbReference type="PROSITE" id="PS00606">
    <property type="entry name" value="KS3_1"/>
    <property type="match status" value="1"/>
</dbReference>
<evidence type="ECO:0000256" key="13">
    <source>
        <dbReference type="ARBA" id="ARBA00047578"/>
    </source>
</evidence>
<comment type="catalytic activity">
    <reaction evidence="13">
        <text>dodecanoyl-[ACP] + malonyl-[ACP] + H(+) = 3-oxotetradecanoyl-[ACP] + holo-[ACP] + CO2</text>
        <dbReference type="Rhea" id="RHEA:41884"/>
        <dbReference type="Rhea" id="RHEA-COMP:9623"/>
        <dbReference type="Rhea" id="RHEA-COMP:9644"/>
        <dbReference type="Rhea" id="RHEA-COMP:9645"/>
        <dbReference type="Rhea" id="RHEA-COMP:9685"/>
        <dbReference type="ChEBI" id="CHEBI:15378"/>
        <dbReference type="ChEBI" id="CHEBI:16526"/>
        <dbReference type="ChEBI" id="CHEBI:64479"/>
        <dbReference type="ChEBI" id="CHEBI:65264"/>
        <dbReference type="ChEBI" id="CHEBI:78449"/>
        <dbReference type="ChEBI" id="CHEBI:78473"/>
    </reaction>
    <physiologicalReaction direction="left-to-right" evidence="13">
        <dbReference type="Rhea" id="RHEA:41885"/>
    </physiologicalReaction>
</comment>
<dbReference type="NCBIfam" id="NF005589">
    <property type="entry name" value="PRK07314.1"/>
    <property type="match status" value="1"/>
</dbReference>
<sequence length="480" mass="51678">MRWNERGRNIFQVTLVSTMISQCLPDFFKIVNFHHRSPKLHQCLRSSKNGFSTKSLSKRQRRVVVTGIGLVSPLGVGTQFVWNRLLQGESGIISLDGEEYTSVPCRVAACVPRGNGKGQFSEENFVSKSESKSMSSATIMALGAAELAIKDSGWHPQSELDHLTAGVAIGMGMVPLEDIFNTGLTFKTKGYNKVSPFFIPKILINMAAGQISIRHQLKGPNHAVSTACTTGAHAVGDSFRFIGHGDADVMLAGGTEASISPLSIAAFARARALSTNFNSSPKLACRPFHSQREGFVMGEGAAVLVLEEYEHAMQREARIYAEILGYGLSGDAFHITAPNPDGDGAFRCMSAAIKDSGICPEDITYVNAHATSTPLGDAAENRAIKRLFKEHAYTLAVSSTKGATGHLLGAAGAIEAAFTALSCYHEILPPTLNLDRTEPEFDLNYVPLTALDWKSEKRRIALTNSFGFGGSNATLCFANV</sequence>
<evidence type="ECO:0000256" key="7">
    <source>
        <dbReference type="ARBA" id="ARBA00023098"/>
    </source>
</evidence>
<protein>
    <recommendedName>
        <fullName evidence="19">3-oxoacyl-[acyl-carrier-protein] synthase, mitochondrial</fullName>
        <ecNumber evidence="3">2.3.1.41</ecNumber>
    </recommendedName>
    <alternativeName>
        <fullName evidence="10">Beta-ketoacyl-ACP synthase</fullName>
    </alternativeName>
</protein>